<reference evidence="1 2" key="1">
    <citation type="journal article" date="2019" name="Int. J. Syst. Evol. Microbiol.">
        <title>The Global Catalogue of Microorganisms (GCM) 10K type strain sequencing project: providing services to taxonomists for standard genome sequencing and annotation.</title>
        <authorList>
            <consortium name="The Broad Institute Genomics Platform"/>
            <consortium name="The Broad Institute Genome Sequencing Center for Infectious Disease"/>
            <person name="Wu L."/>
            <person name="Ma J."/>
        </authorList>
    </citation>
    <scope>NUCLEOTIDE SEQUENCE [LARGE SCALE GENOMIC DNA]</scope>
    <source>
        <strain evidence="1 2">JCM 12398</strain>
    </source>
</reference>
<dbReference type="Proteomes" id="UP001501266">
    <property type="component" value="Unassembled WGS sequence"/>
</dbReference>
<sequence>MTILDARQRSTSALHAPIEAADITRFLSEHLGRQLLAFIVASDVTTIDRWARGNNKPRLQHEQRLRNTYSVFQEIARVEAPATVRAWFMGMNPQLDDHSPAEALADDRAREVLAAARAFVQGG</sequence>
<protein>
    <recommendedName>
        <fullName evidence="3">XRE family transcriptional regulator</fullName>
    </recommendedName>
</protein>
<gene>
    <name evidence="1" type="ORF">GCM10009640_06150</name>
</gene>
<evidence type="ECO:0000313" key="1">
    <source>
        <dbReference type="EMBL" id="GAA1419078.1"/>
    </source>
</evidence>
<comment type="caution">
    <text evidence="1">The sequence shown here is derived from an EMBL/GenBank/DDBJ whole genome shotgun (WGS) entry which is preliminary data.</text>
</comment>
<accession>A0ABN1YQY6</accession>
<evidence type="ECO:0000313" key="2">
    <source>
        <dbReference type="Proteomes" id="UP001501266"/>
    </source>
</evidence>
<organism evidence="1 2">
    <name type="scientific">Agrococcus citreus</name>
    <dbReference type="NCBI Taxonomy" id="84643"/>
    <lineage>
        <taxon>Bacteria</taxon>
        <taxon>Bacillati</taxon>
        <taxon>Actinomycetota</taxon>
        <taxon>Actinomycetes</taxon>
        <taxon>Micrococcales</taxon>
        <taxon>Microbacteriaceae</taxon>
        <taxon>Agrococcus</taxon>
    </lineage>
</organism>
<evidence type="ECO:0008006" key="3">
    <source>
        <dbReference type="Google" id="ProtNLM"/>
    </source>
</evidence>
<keyword evidence="2" id="KW-1185">Reference proteome</keyword>
<name>A0ABN1YQY6_9MICO</name>
<dbReference type="EMBL" id="BAAAKK010000001">
    <property type="protein sequence ID" value="GAA1419078.1"/>
    <property type="molecule type" value="Genomic_DNA"/>
</dbReference>
<proteinExistence type="predicted"/>